<gene>
    <name evidence="1" type="ORF">HMPREF1076_03385</name>
</gene>
<protein>
    <recommendedName>
        <fullName evidence="3">RelE/StbE family addiction module toxin</fullName>
    </recommendedName>
</protein>
<sequence length="109" mass="12859">MEIVWSSFATEGLFSILEYVETDFGSRVSQRVYTDIMGYIETLTKFPNLGIHDDIFSTETLEVRYLLCKQNIIYYLIYKETIYLLSIANSNQSSDRIRKVIADYLRLYK</sequence>
<accession>K5ZLQ4</accession>
<dbReference type="Proteomes" id="UP000006330">
    <property type="component" value="Unassembled WGS sequence"/>
</dbReference>
<evidence type="ECO:0008006" key="3">
    <source>
        <dbReference type="Google" id="ProtNLM"/>
    </source>
</evidence>
<proteinExistence type="predicted"/>
<dbReference type="AlphaFoldDB" id="K5ZLQ4"/>
<dbReference type="Gene3D" id="3.30.2310.20">
    <property type="entry name" value="RelE-like"/>
    <property type="match status" value="1"/>
</dbReference>
<dbReference type="HOGENOM" id="CLU_147162_8_1_10"/>
<evidence type="ECO:0000313" key="2">
    <source>
        <dbReference type="Proteomes" id="UP000006330"/>
    </source>
</evidence>
<dbReference type="EMBL" id="AGZO01000023">
    <property type="protein sequence ID" value="EKN12220.1"/>
    <property type="molecule type" value="Genomic_DNA"/>
</dbReference>
<evidence type="ECO:0000313" key="1">
    <source>
        <dbReference type="EMBL" id="EKN12220.1"/>
    </source>
</evidence>
<name>K5ZLQ4_9BACT</name>
<organism evidence="1 2">
    <name type="scientific">Parabacteroides goldsteinii CL02T12C30</name>
    <dbReference type="NCBI Taxonomy" id="999418"/>
    <lineage>
        <taxon>Bacteria</taxon>
        <taxon>Pseudomonadati</taxon>
        <taxon>Bacteroidota</taxon>
        <taxon>Bacteroidia</taxon>
        <taxon>Bacteroidales</taxon>
        <taxon>Tannerellaceae</taxon>
        <taxon>Parabacteroides</taxon>
    </lineage>
</organism>
<dbReference type="InterPro" id="IPR035093">
    <property type="entry name" value="RelE/ParE_toxin_dom_sf"/>
</dbReference>
<reference evidence="1 2" key="1">
    <citation type="submission" date="2012-02" db="EMBL/GenBank/DDBJ databases">
        <title>The Genome Sequence of Parabacteroides goldsteinii CL02T12C30.</title>
        <authorList>
            <consortium name="The Broad Institute Genome Sequencing Platform"/>
            <person name="Earl A."/>
            <person name="Ward D."/>
            <person name="Feldgarden M."/>
            <person name="Gevers D."/>
            <person name="Zitomersky N.L."/>
            <person name="Coyne M.J."/>
            <person name="Comstock L.E."/>
            <person name="Young S.K."/>
            <person name="Zeng Q."/>
            <person name="Gargeya S."/>
            <person name="Fitzgerald M."/>
            <person name="Haas B."/>
            <person name="Abouelleil A."/>
            <person name="Alvarado L."/>
            <person name="Arachchi H.M."/>
            <person name="Berlin A."/>
            <person name="Chapman S.B."/>
            <person name="Gearin G."/>
            <person name="Goldberg J."/>
            <person name="Griggs A."/>
            <person name="Gujja S."/>
            <person name="Hansen M."/>
            <person name="Heiman D."/>
            <person name="Howarth C."/>
            <person name="Larimer J."/>
            <person name="Lui A."/>
            <person name="MacDonald P.J.P."/>
            <person name="McCowen C."/>
            <person name="Montmayeur A."/>
            <person name="Murphy C."/>
            <person name="Neiman D."/>
            <person name="Pearson M."/>
            <person name="Priest M."/>
            <person name="Roberts A."/>
            <person name="Saif S."/>
            <person name="Shea T."/>
            <person name="Sisk P."/>
            <person name="Stolte C."/>
            <person name="Sykes S."/>
            <person name="Wortman J."/>
            <person name="Nusbaum C."/>
            <person name="Birren B."/>
        </authorList>
    </citation>
    <scope>NUCLEOTIDE SEQUENCE [LARGE SCALE GENOMIC DNA]</scope>
    <source>
        <strain evidence="1 2">CL02T12C30</strain>
    </source>
</reference>
<comment type="caution">
    <text evidence="1">The sequence shown here is derived from an EMBL/GenBank/DDBJ whole genome shotgun (WGS) entry which is preliminary data.</text>
</comment>